<dbReference type="PIRSF" id="PIRSF031900">
    <property type="entry name" value="UCP031900"/>
    <property type="match status" value="1"/>
</dbReference>
<accession>A0A4R6FF17</accession>
<dbReference type="RefSeq" id="WP_133496646.1">
    <property type="nucleotide sequence ID" value="NZ_BMLU01000012.1"/>
</dbReference>
<sequence length="326" mass="35719">MKKTLAVLLTLATLPGYSGPPANDVYSANMTVTARPVDLFPGDPARRRIGALEYLGGVVLKSSDPAFGGYSAMRFDHGRFTLLSDMGSWISFRLAGSNVRDLTFGALPGGPGIGWEKADRDSESLTATPDGRQFWAGFENSNAIWRYDSLGGRATGHVRPAAMRRWPRGGGAESMVRLRDGRFVVISEMGRWRGAKGRAAILFTGDPVEHPRRGFRFAYQPPAEYDPSDMIELPDGRLLILNRRLSLRGGFTAKLTLLDPTRIRPGKLVTGPVIATLAAPALHDNFEALAATREQGRTVVWIASDDNQSLFEKSYLLKFALMLPPR</sequence>
<evidence type="ECO:0000313" key="3">
    <source>
        <dbReference type="EMBL" id="TDN79290.1"/>
    </source>
</evidence>
<dbReference type="Proteomes" id="UP000295493">
    <property type="component" value="Unassembled WGS sequence"/>
</dbReference>
<feature type="signal peptide" evidence="1">
    <location>
        <begin position="1"/>
        <end position="18"/>
    </location>
</feature>
<keyword evidence="1" id="KW-0732">Signal</keyword>
<name>A0A4R6FF17_9SPHN</name>
<dbReference type="EMBL" id="SNWD01000013">
    <property type="protein sequence ID" value="TDN79290.1"/>
    <property type="molecule type" value="Genomic_DNA"/>
</dbReference>
<gene>
    <name evidence="3" type="ORF">EV664_11368</name>
</gene>
<comment type="caution">
    <text evidence="3">The sequence shown here is derived from an EMBL/GenBank/DDBJ whole genome shotgun (WGS) entry which is preliminary data.</text>
</comment>
<dbReference type="CDD" id="cd15482">
    <property type="entry name" value="Sialidase_non-viral"/>
    <property type="match status" value="1"/>
</dbReference>
<protein>
    <recommendedName>
        <fullName evidence="2">Phytase-like domain-containing protein</fullName>
    </recommendedName>
</protein>
<evidence type="ECO:0000256" key="1">
    <source>
        <dbReference type="SAM" id="SignalP"/>
    </source>
</evidence>
<evidence type="ECO:0000259" key="2">
    <source>
        <dbReference type="Pfam" id="PF13449"/>
    </source>
</evidence>
<dbReference type="Pfam" id="PF13449">
    <property type="entry name" value="Phytase-like"/>
    <property type="match status" value="1"/>
</dbReference>
<dbReference type="SUPFAM" id="SSF101898">
    <property type="entry name" value="NHL repeat"/>
    <property type="match status" value="1"/>
</dbReference>
<keyword evidence="4" id="KW-1185">Reference proteome</keyword>
<reference evidence="3 4" key="1">
    <citation type="submission" date="2019-03" db="EMBL/GenBank/DDBJ databases">
        <title>Genomic Encyclopedia of Type Strains, Phase IV (KMG-IV): sequencing the most valuable type-strain genomes for metagenomic binning, comparative biology and taxonomic classification.</title>
        <authorList>
            <person name="Goeker M."/>
        </authorList>
    </citation>
    <scope>NUCLEOTIDE SEQUENCE [LARGE SCALE GENOMIC DNA]</scope>
    <source>
        <strain evidence="3 4">DSM 25059</strain>
    </source>
</reference>
<feature type="domain" description="Phytase-like" evidence="2">
    <location>
        <begin position="66"/>
        <end position="307"/>
    </location>
</feature>
<dbReference type="AlphaFoldDB" id="A0A4R6FF17"/>
<feature type="chain" id="PRO_5020716335" description="Phytase-like domain-containing protein" evidence="1">
    <location>
        <begin position="19"/>
        <end position="326"/>
    </location>
</feature>
<dbReference type="OrthoDB" id="9798693at2"/>
<dbReference type="InterPro" id="IPR027372">
    <property type="entry name" value="Phytase-like_dom"/>
</dbReference>
<dbReference type="InterPro" id="IPR014567">
    <property type="entry name" value="UCP031900"/>
</dbReference>
<evidence type="ECO:0000313" key="4">
    <source>
        <dbReference type="Proteomes" id="UP000295493"/>
    </source>
</evidence>
<proteinExistence type="predicted"/>
<organism evidence="3 4">
    <name type="scientific">Stakelama pacifica</name>
    <dbReference type="NCBI Taxonomy" id="517720"/>
    <lineage>
        <taxon>Bacteria</taxon>
        <taxon>Pseudomonadati</taxon>
        <taxon>Pseudomonadota</taxon>
        <taxon>Alphaproteobacteria</taxon>
        <taxon>Sphingomonadales</taxon>
        <taxon>Sphingomonadaceae</taxon>
        <taxon>Stakelama</taxon>
    </lineage>
</organism>